<dbReference type="OrthoDB" id="3540210at2759"/>
<feature type="transmembrane region" description="Helical" evidence="2">
    <location>
        <begin position="560"/>
        <end position="587"/>
    </location>
</feature>
<gene>
    <name evidence="3" type="ORF">K491DRAFT_782120</name>
</gene>
<evidence type="ECO:0000313" key="3">
    <source>
        <dbReference type="EMBL" id="KAF2651127.1"/>
    </source>
</evidence>
<keyword evidence="4" id="KW-1185">Reference proteome</keyword>
<proteinExistence type="predicted"/>
<protein>
    <submittedName>
        <fullName evidence="3">Uncharacterized protein</fullName>
    </submittedName>
</protein>
<sequence length="702" mass="76871">MAELSSEFVKQGLWTNLEHGPVMGKTITTDTRTGTIAISLLAIMSTVGTAHLFHLATFIYHQWRADGMPADGLFHQQQALLRTLPAPSDLLADTTKLWWYWRTRTDRALTRSLLPFTIAMLCGVGSLAASILSSYVLDSTNLEVLVSSPFCGRVNTTMGDTAPFRSYQDATYTVAEPYGRECYQNGTTLSARCSAFVHASVPLTMERVACPFDEEMCVAGPDDSLPAPAVAMDSGLVDVNSAFGMNLAASDRVVYRKRTTCGVLPDDGYTTLINASAMDPTIMYLDALPGDQLMMYHYGTSPDDTEWANMTVGLLLYSANYTTSYSLTAFTTFNDPERKKIAGGHVFEPLPSMQRTDADVSYLFVAKNAVKYMSPVNDPLFSAHKGRTHLDTATLHNDTLYISDAPGGSLGCNEQYQFCIASSSGDVCTPLSGLPLALTASDFPFANPSAVQLATLQLLITNSYLIDITENLSFNASARLNSVGTVYSQLPNDQWVTEVIQWEQHVWAGLQIMMADYAIGPVVRVADAASYVIKPETEGEKALCGTQKMRKMGGFVNINFFGLTFILTLSTLLAVVDIFLLKFLIYLSRFRAALSPRIDRWVQDGVLQLQRRAFEAQGQGSWTQCNKDVPLTATGQMLEDLREMDGREITKRPERSFTELVSNEGDSGDLGVMVGKAMEKSGDGDSDGILVLTESVREDGRV</sequence>
<organism evidence="3 4">
    <name type="scientific">Lophiostoma macrostomum CBS 122681</name>
    <dbReference type="NCBI Taxonomy" id="1314788"/>
    <lineage>
        <taxon>Eukaryota</taxon>
        <taxon>Fungi</taxon>
        <taxon>Dikarya</taxon>
        <taxon>Ascomycota</taxon>
        <taxon>Pezizomycotina</taxon>
        <taxon>Dothideomycetes</taxon>
        <taxon>Pleosporomycetidae</taxon>
        <taxon>Pleosporales</taxon>
        <taxon>Lophiostomataceae</taxon>
        <taxon>Lophiostoma</taxon>
    </lineage>
</organism>
<dbReference type="Proteomes" id="UP000799324">
    <property type="component" value="Unassembled WGS sequence"/>
</dbReference>
<keyword evidence="2" id="KW-0812">Transmembrane</keyword>
<dbReference type="EMBL" id="MU004434">
    <property type="protein sequence ID" value="KAF2651127.1"/>
    <property type="molecule type" value="Genomic_DNA"/>
</dbReference>
<feature type="region of interest" description="Disordered" evidence="1">
    <location>
        <begin position="677"/>
        <end position="702"/>
    </location>
</feature>
<evidence type="ECO:0000256" key="2">
    <source>
        <dbReference type="SAM" id="Phobius"/>
    </source>
</evidence>
<accession>A0A6A6SVN9</accession>
<keyword evidence="2" id="KW-1133">Transmembrane helix</keyword>
<keyword evidence="2" id="KW-0472">Membrane</keyword>
<evidence type="ECO:0000256" key="1">
    <source>
        <dbReference type="SAM" id="MobiDB-lite"/>
    </source>
</evidence>
<name>A0A6A6SVN9_9PLEO</name>
<feature type="transmembrane region" description="Helical" evidence="2">
    <location>
        <begin position="113"/>
        <end position="137"/>
    </location>
</feature>
<reference evidence="3" key="1">
    <citation type="journal article" date="2020" name="Stud. Mycol.">
        <title>101 Dothideomycetes genomes: a test case for predicting lifestyles and emergence of pathogens.</title>
        <authorList>
            <person name="Haridas S."/>
            <person name="Albert R."/>
            <person name="Binder M."/>
            <person name="Bloem J."/>
            <person name="Labutti K."/>
            <person name="Salamov A."/>
            <person name="Andreopoulos B."/>
            <person name="Baker S."/>
            <person name="Barry K."/>
            <person name="Bills G."/>
            <person name="Bluhm B."/>
            <person name="Cannon C."/>
            <person name="Castanera R."/>
            <person name="Culley D."/>
            <person name="Daum C."/>
            <person name="Ezra D."/>
            <person name="Gonzalez J."/>
            <person name="Henrissat B."/>
            <person name="Kuo A."/>
            <person name="Liang C."/>
            <person name="Lipzen A."/>
            <person name="Lutzoni F."/>
            <person name="Magnuson J."/>
            <person name="Mondo S."/>
            <person name="Nolan M."/>
            <person name="Ohm R."/>
            <person name="Pangilinan J."/>
            <person name="Park H.-J."/>
            <person name="Ramirez L."/>
            <person name="Alfaro M."/>
            <person name="Sun H."/>
            <person name="Tritt A."/>
            <person name="Yoshinaga Y."/>
            <person name="Zwiers L.-H."/>
            <person name="Turgeon B."/>
            <person name="Goodwin S."/>
            <person name="Spatafora J."/>
            <person name="Crous P."/>
            <person name="Grigoriev I."/>
        </authorList>
    </citation>
    <scope>NUCLEOTIDE SEQUENCE</scope>
    <source>
        <strain evidence="3">CBS 122681</strain>
    </source>
</reference>
<evidence type="ECO:0000313" key="4">
    <source>
        <dbReference type="Proteomes" id="UP000799324"/>
    </source>
</evidence>
<feature type="transmembrane region" description="Helical" evidence="2">
    <location>
        <begin position="36"/>
        <end position="60"/>
    </location>
</feature>
<dbReference type="AlphaFoldDB" id="A0A6A6SVN9"/>